<dbReference type="Gene3D" id="1.20.1070.10">
    <property type="entry name" value="Rhodopsin 7-helix transmembrane proteins"/>
    <property type="match status" value="1"/>
</dbReference>
<dbReference type="FunFam" id="2.60.40.60:FF:000044">
    <property type="entry name" value="Cadherin, EGF LAG seven-pass G-type receptor 3"/>
    <property type="match status" value="1"/>
</dbReference>
<comment type="caution">
    <text evidence="23">Lacks conserved residue(s) required for the propagation of feature annotation.</text>
</comment>
<feature type="transmembrane region" description="Helical" evidence="26">
    <location>
        <begin position="2577"/>
        <end position="2597"/>
    </location>
</feature>
<evidence type="ECO:0000256" key="21">
    <source>
        <dbReference type="ARBA" id="ARBA00023292"/>
    </source>
</evidence>
<evidence type="ECO:0000256" key="24">
    <source>
        <dbReference type="PROSITE-ProRule" id="PRU00460"/>
    </source>
</evidence>
<feature type="domain" description="Cadherin" evidence="34">
    <location>
        <begin position="673"/>
        <end position="774"/>
    </location>
</feature>
<feature type="signal peptide" evidence="27">
    <location>
        <begin position="1"/>
        <end position="22"/>
    </location>
</feature>
<dbReference type="SUPFAM" id="SSF49313">
    <property type="entry name" value="Cadherin-like"/>
    <property type="match status" value="9"/>
</dbReference>
<dbReference type="Pfam" id="PF00053">
    <property type="entry name" value="EGF_laminin"/>
    <property type="match status" value="1"/>
</dbReference>
<feature type="transmembrane region" description="Helical" evidence="26">
    <location>
        <begin position="2509"/>
        <end position="2526"/>
    </location>
</feature>
<dbReference type="FunFam" id="2.60.40.60:FF:000038">
    <property type="entry name" value="Cadherin EGF LAG seven-pass G-type receptor 3"/>
    <property type="match status" value="1"/>
</dbReference>
<dbReference type="InterPro" id="IPR001879">
    <property type="entry name" value="GPCR_2_extracellular_dom"/>
</dbReference>
<keyword evidence="5" id="KW-0217">Developmental protein</keyword>
<evidence type="ECO:0000256" key="3">
    <source>
        <dbReference type="ARBA" id="ARBA00004651"/>
    </source>
</evidence>
<keyword evidence="36" id="KW-1185">Reference proteome</keyword>
<dbReference type="GeneTree" id="ENSGT00940000157493"/>
<feature type="disulfide bond" evidence="23">
    <location>
        <begin position="1695"/>
        <end position="1704"/>
    </location>
</feature>
<dbReference type="GO" id="GO:0005509">
    <property type="term" value="F:calcium ion binding"/>
    <property type="evidence" value="ECO:0007669"/>
    <property type="project" value="UniProtKB-UniRule"/>
</dbReference>
<feature type="domain" description="Laminin EGF-like" evidence="30">
    <location>
        <begin position="2025"/>
        <end position="2072"/>
    </location>
</feature>
<feature type="disulfide bond" evidence="24">
    <location>
        <begin position="2046"/>
        <end position="2055"/>
    </location>
</feature>
<dbReference type="Pfam" id="PF00028">
    <property type="entry name" value="Cadherin"/>
    <property type="match status" value="8"/>
</dbReference>
<dbReference type="FunFam" id="2.10.25.10:FF:000011">
    <property type="entry name" value="Cadherin EGF LAG seven-pass G-type receptor"/>
    <property type="match status" value="1"/>
</dbReference>
<feature type="domain" description="EGF-like" evidence="29">
    <location>
        <begin position="1669"/>
        <end position="1705"/>
    </location>
</feature>
<feature type="domain" description="G-protein coupled receptors family 2 profile 1" evidence="32">
    <location>
        <begin position="2057"/>
        <end position="2130"/>
    </location>
</feature>
<dbReference type="GO" id="GO:0016339">
    <property type="term" value="P:calcium-dependent cell-cell adhesion via plasma membrane cell adhesion molecules"/>
    <property type="evidence" value="ECO:0007669"/>
    <property type="project" value="UniProtKB-ARBA"/>
</dbReference>
<dbReference type="SUPFAM" id="SSF57196">
    <property type="entry name" value="EGF/Laminin"/>
    <property type="match status" value="1"/>
</dbReference>
<keyword evidence="10 27" id="KW-0732">Signal</keyword>
<keyword evidence="21 24" id="KW-0424">Laminin EGF-like domain</keyword>
<dbReference type="FunFam" id="4.10.1240.10:FF:000021">
    <property type="entry name" value="Cadherin EGF LAG seven-pass G-type receptor"/>
    <property type="match status" value="1"/>
</dbReference>
<dbReference type="Gene3D" id="2.170.300.10">
    <property type="entry name" value="Tie2 ligand-binding domain superfamily"/>
    <property type="match status" value="1"/>
</dbReference>
<feature type="chain" id="PRO_5034295362" description="Cadherin EGF LAG seven-pass G-type receptor 1" evidence="27">
    <location>
        <begin position="23"/>
        <end position="2925"/>
    </location>
</feature>
<feature type="domain" description="Cadherin" evidence="34">
    <location>
        <begin position="462"/>
        <end position="567"/>
    </location>
</feature>
<evidence type="ECO:0000256" key="9">
    <source>
        <dbReference type="ARBA" id="ARBA00022692"/>
    </source>
</evidence>
<dbReference type="Pfam" id="PF02793">
    <property type="entry name" value="HRM"/>
    <property type="match status" value="1"/>
</dbReference>
<evidence type="ECO:0000256" key="1">
    <source>
        <dbReference type="ARBA" id="ARBA00002066"/>
    </source>
</evidence>
<dbReference type="PROSITE" id="PS00232">
    <property type="entry name" value="CADHERIN_1"/>
    <property type="match status" value="7"/>
</dbReference>
<feature type="domain" description="Laminin G" evidence="28">
    <location>
        <begin position="1709"/>
        <end position="1893"/>
    </location>
</feature>
<dbReference type="InterPro" id="IPR057244">
    <property type="entry name" value="GAIN_B"/>
</dbReference>
<keyword evidence="9 26" id="KW-0812">Transmembrane</keyword>
<dbReference type="InterPro" id="IPR002126">
    <property type="entry name" value="Cadherin-like_dom"/>
</dbReference>
<dbReference type="Pfam" id="PF01825">
    <property type="entry name" value="GPS"/>
    <property type="match status" value="1"/>
</dbReference>
<dbReference type="FunFam" id="2.60.120.200:FF:000059">
    <property type="entry name" value="Cadherin EGF LAG seven-pass G-type receptor 1"/>
    <property type="match status" value="1"/>
</dbReference>
<evidence type="ECO:0000313" key="35">
    <source>
        <dbReference type="Ensembl" id="ENSGMOP00000035628.1"/>
    </source>
</evidence>
<keyword evidence="20" id="KW-0379">Hydroxylation</keyword>
<feature type="domain" description="EGF-like" evidence="29">
    <location>
        <begin position="1399"/>
        <end position="1437"/>
    </location>
</feature>
<dbReference type="FunFam" id="2.60.40.60:FF:000013">
    <property type="entry name" value="Cadherin EGF LAG seven-pass G-type receptor"/>
    <property type="match status" value="1"/>
</dbReference>
<evidence type="ECO:0000256" key="25">
    <source>
        <dbReference type="SAM" id="MobiDB-lite"/>
    </source>
</evidence>
<dbReference type="CDD" id="cd00110">
    <property type="entry name" value="LamG"/>
    <property type="match status" value="2"/>
</dbReference>
<dbReference type="PROSITE" id="PS50261">
    <property type="entry name" value="G_PROTEIN_RECEP_F2_4"/>
    <property type="match status" value="1"/>
</dbReference>
<keyword evidence="11" id="KW-0677">Repeat</keyword>
<dbReference type="PROSITE" id="PS50027">
    <property type="entry name" value="EGF_LAM_2"/>
    <property type="match status" value="1"/>
</dbReference>
<feature type="transmembrane region" description="Helical" evidence="26">
    <location>
        <begin position="2532"/>
        <end position="2556"/>
    </location>
</feature>
<dbReference type="SMART" id="SM00112">
    <property type="entry name" value="CA"/>
    <property type="match status" value="9"/>
</dbReference>
<dbReference type="GO" id="GO:0016324">
    <property type="term" value="C:apical plasma membrane"/>
    <property type="evidence" value="ECO:0007669"/>
    <property type="project" value="UniProtKB-SubCell"/>
</dbReference>
<dbReference type="InterPro" id="IPR000742">
    <property type="entry name" value="EGF"/>
</dbReference>
<feature type="domain" description="Laminin G" evidence="28">
    <location>
        <begin position="1438"/>
        <end position="1666"/>
    </location>
</feature>
<feature type="domain" description="Cadherin" evidence="34">
    <location>
        <begin position="1108"/>
        <end position="1209"/>
    </location>
</feature>
<dbReference type="GO" id="GO:0048638">
    <property type="term" value="P:regulation of developmental growth"/>
    <property type="evidence" value="ECO:0007669"/>
    <property type="project" value="UniProtKB-ARBA"/>
</dbReference>
<dbReference type="InterPro" id="IPR017981">
    <property type="entry name" value="GPCR_2-like_7TM"/>
</dbReference>
<dbReference type="CDD" id="cd00055">
    <property type="entry name" value="EGF_Lam"/>
    <property type="match status" value="1"/>
</dbReference>
<dbReference type="Gene3D" id="2.60.40.60">
    <property type="entry name" value="Cadherins"/>
    <property type="match status" value="9"/>
</dbReference>
<dbReference type="Pfam" id="PF00008">
    <property type="entry name" value="EGF"/>
    <property type="match status" value="1"/>
</dbReference>
<evidence type="ECO:0000256" key="2">
    <source>
        <dbReference type="ARBA" id="ARBA00004221"/>
    </source>
</evidence>
<keyword evidence="12 22" id="KW-0106">Calcium</keyword>
<dbReference type="PROSITE" id="PS50227">
    <property type="entry name" value="G_PROTEIN_RECEP_F2_3"/>
    <property type="match status" value="1"/>
</dbReference>
<feature type="domain" description="G-protein coupled receptors family 2 profile 2" evidence="33">
    <location>
        <begin position="2472"/>
        <end position="2630"/>
    </location>
</feature>
<evidence type="ECO:0000259" key="31">
    <source>
        <dbReference type="PROSITE" id="PS50221"/>
    </source>
</evidence>
<organism evidence="35 36">
    <name type="scientific">Gadus morhua</name>
    <name type="common">Atlantic cod</name>
    <dbReference type="NCBI Taxonomy" id="8049"/>
    <lineage>
        <taxon>Eukaryota</taxon>
        <taxon>Metazoa</taxon>
        <taxon>Chordata</taxon>
        <taxon>Craniata</taxon>
        <taxon>Vertebrata</taxon>
        <taxon>Euteleostomi</taxon>
        <taxon>Actinopterygii</taxon>
        <taxon>Neopterygii</taxon>
        <taxon>Teleostei</taxon>
        <taxon>Neoteleostei</taxon>
        <taxon>Acanthomorphata</taxon>
        <taxon>Zeiogadaria</taxon>
        <taxon>Gadariae</taxon>
        <taxon>Gadiformes</taxon>
        <taxon>Gadoidei</taxon>
        <taxon>Gadidae</taxon>
        <taxon>Gadus</taxon>
    </lineage>
</organism>
<dbReference type="Gene3D" id="2.10.25.10">
    <property type="entry name" value="Laminin"/>
    <property type="match status" value="5"/>
</dbReference>
<dbReference type="PRINTS" id="PR00205">
    <property type="entry name" value="CADHERIN"/>
</dbReference>
<dbReference type="InterPro" id="IPR056286">
    <property type="entry name" value="Cadherin_CELSR1-3_9th"/>
</dbReference>
<dbReference type="CDD" id="cd11304">
    <property type="entry name" value="Cadherin_repeat"/>
    <property type="match status" value="7"/>
</dbReference>
<feature type="domain" description="Cadherin" evidence="34">
    <location>
        <begin position="984"/>
        <end position="1085"/>
    </location>
</feature>
<evidence type="ECO:0000256" key="13">
    <source>
        <dbReference type="ARBA" id="ARBA00022989"/>
    </source>
</evidence>
<evidence type="ECO:0000259" key="30">
    <source>
        <dbReference type="PROSITE" id="PS50027"/>
    </source>
</evidence>
<evidence type="ECO:0000256" key="8">
    <source>
        <dbReference type="ARBA" id="ARBA00022553"/>
    </source>
</evidence>
<dbReference type="SMART" id="SM00180">
    <property type="entry name" value="EGF_Lam"/>
    <property type="match status" value="1"/>
</dbReference>
<keyword evidence="13 26" id="KW-1133">Transmembrane helix</keyword>
<evidence type="ECO:0000259" key="33">
    <source>
        <dbReference type="PROSITE" id="PS50261"/>
    </source>
</evidence>
<feature type="domain" description="EGF-like" evidence="29">
    <location>
        <begin position="1359"/>
        <end position="1395"/>
    </location>
</feature>
<comment type="subcellular location">
    <subcellularLocation>
        <location evidence="2">Apical cell membrane</location>
    </subcellularLocation>
    <subcellularLocation>
        <location evidence="3">Cell membrane</location>
        <topology evidence="3">Multi-pass membrane protein</topology>
    </subcellularLocation>
</comment>
<evidence type="ECO:0000256" key="27">
    <source>
        <dbReference type="SAM" id="SignalP"/>
    </source>
</evidence>
<feature type="disulfide bond" evidence="23">
    <location>
        <begin position="1385"/>
        <end position="1394"/>
    </location>
</feature>
<dbReference type="InterPro" id="IPR000203">
    <property type="entry name" value="GPS"/>
</dbReference>
<evidence type="ECO:0000256" key="26">
    <source>
        <dbReference type="SAM" id="Phobius"/>
    </source>
</evidence>
<feature type="disulfide bond" evidence="24">
    <location>
        <begin position="2025"/>
        <end position="2037"/>
    </location>
</feature>
<keyword evidence="17" id="KW-0675">Receptor</keyword>
<dbReference type="InterPro" id="IPR009030">
    <property type="entry name" value="Growth_fac_rcpt_cys_sf"/>
</dbReference>
<feature type="domain" description="Cadherin" evidence="34">
    <location>
        <begin position="568"/>
        <end position="672"/>
    </location>
</feature>
<feature type="domain" description="EGF-like" evidence="29">
    <location>
        <begin position="1931"/>
        <end position="1968"/>
    </location>
</feature>
<dbReference type="PROSITE" id="PS50221">
    <property type="entry name" value="GAIN_B"/>
    <property type="match status" value="1"/>
</dbReference>
<evidence type="ECO:0000259" key="29">
    <source>
        <dbReference type="PROSITE" id="PS50026"/>
    </source>
</evidence>
<dbReference type="GO" id="GO:0007166">
    <property type="term" value="P:cell surface receptor signaling pathway"/>
    <property type="evidence" value="ECO:0007669"/>
    <property type="project" value="InterPro"/>
</dbReference>
<dbReference type="GO" id="GO:0051239">
    <property type="term" value="P:regulation of multicellular organismal process"/>
    <property type="evidence" value="ECO:0007669"/>
    <property type="project" value="UniProtKB-ARBA"/>
</dbReference>
<keyword evidence="7 23" id="KW-0245">EGF-like domain</keyword>
<feature type="region of interest" description="Disordered" evidence="25">
    <location>
        <begin position="2885"/>
        <end position="2925"/>
    </location>
</feature>
<keyword evidence="15 26" id="KW-0472">Membrane</keyword>
<evidence type="ECO:0000256" key="14">
    <source>
        <dbReference type="ARBA" id="ARBA00023040"/>
    </source>
</evidence>
<feature type="domain" description="Cadherin" evidence="34">
    <location>
        <begin position="878"/>
        <end position="983"/>
    </location>
</feature>
<comment type="similarity">
    <text evidence="4">Belongs to the G-protein coupled receptor 2 family. LN-TM7 subfamily.</text>
</comment>
<dbReference type="InterPro" id="IPR013320">
    <property type="entry name" value="ConA-like_dom_sf"/>
</dbReference>
<sequence>MDVLNLWLRLWVLFSLGLYSGGFNLDLDADRLPAWSVLVNASLGPGWVYALDGTRTPSYWRRFISIGELDGTVRLSGKLNCSFLPRNPAPFYVRLRSITSADRVSIRIDPVLRGPKCPVRRERSSSPDVSLDLRSDLLPTSCLPTQVLFHSILKSLPPFLFLRPTSNLHGLSCEVEGRETRLLPGGVLEPCVPSDGRAELLLLCRGPNFKNSWLRLTMRPDPQLSGGGNVGARRGRRATNTAPQFQLPNYHVSVPENEPAGTRVITLRALDPDQGPPGRVHYHMEALFDSRSNDLFQMDPDTGGVVTLWPLDRESKDTHVFKVVAADDGIPRRQSTAYLTVTVSDTNDHAPAFELTQYRVSVRENVEAGFEVLTIRATDGDAPSNANMVYTIVNGDGDNADFEMDPRSGVVRTRARPDREATARYQLVVRADDQGRDPGPRSATATVHISVEDENDNAPQFSERRYEVRLQEDLPAPNRVVQVQASDPDQGPNGLVHYSIVSGNVRGQFYIHGPTGVIDLVGPLDYEAVREYHLRIRAQDGGRPPRANATGLVVVRVLDANDNAPMFVSTPFQASVPESAAAGASLIHIQAMDADAGANGRLEYRLTATAPGFPFAINNSTGWVTVATALDREAVELYTFGVEAVDGGVPALSSAASVTVTVLDVNDNTPTFPRRQYELRVSEDAAVGGSVLALSAVDRDANSVVSYQITGGNTRNRFAISSQAAGGLLTLALALDYKQERQYVLTVAASDGTRADSTQVTINVTDANTHRPVFQSANYQVTLGEDQPAGATVVVIAATDEDTGENARITYVMEDNVAQFRIHPATGAITTQVELDYEDQASYTLAVIASDNGVPQKSDTAYVEIIVADANDNAPQFLRDLYQGAVPEDAPVYTSVLQVSAVDRDSGANGRISYTFQGGDDGDGDFFIETYSGNIRTARKLDRENVAVYSLRALALDRGVPPLRALVDIQLSVLDVNDNAPVFLTEEMVLSVPENSAVGSTVGRVAASDPDQGSNAQILFQIVEGNQQEVFQLDVFTGDLVALSELDYEARAEYTLVVQATSAPLVSRAVVHVRLQDVNDNPPVLGDFQIVFNNYVSDRPGGFPAGVIGRVPARDPDVSDRLRYDIVEGNELQLLLLDRDSGDLSLSRDLDNNRPLEARMEVSVSDGVHRVSARCVLRVAVVTDEMLSSSITLRLDHMTQDRFLSPPLLARFTAAVATVLATPPHAVSVFSVQDDAEGAVLNVSLSALRPLPRGAGVPGGGAWVPAATLRELLYLNRTLLGRLAALSVLPWDDNVCLREPCDNYMLCVSVLRFQSSAPRFEVGGAGAGGGGVMFHSVRPVAGLRCRCPPGFTGDYCETELDLCFSSPCRPPARCRHREGGYTCLCPAHRTGLRCEVDSLGGRCAAGACGSGGTCVDLLVGGFVCRCPPGPYLPPFCRLAARSFPGRSFVTFSGLRQRFHFTLSLSFATRERSGLLLYNGRFNQKHDFIALELVDEQVQLTFCTGDTKTVVSPFVAGGLSDGQWHSVHLRYYNKVGCFSCQSPRRMVIFRAWFSPLLQPNIGHLGTPHGPSGEKVAVVAVDDCDVDVSLRFGAQIGNYSCSAQGTQGGAKKSLDLTGPLLLGGVPDLDEDFPVQRSDFVGCMRDLSIDHQPVDMATYIANNGSTAGCPELQDFCAGVVCESGGACVSRWGGFLCDCPLGYGGKTCQHVMPSPHSFPGGAVLWWADPGVTVSLPWFLGLMFRTRRPSGTLVHTAAGGASALQLLVRTHRYCVRFQVFQDSVEVGVVEFPEVRVDDGAWHHLQVELRSVREGKETTYLAQVSLDYGMFQRRVEVGRQLPGLEIRTLFVGGLLDSDGRVVNGLTGCIQGVRMGETPTTLSNVNMLEARRAGPVKEGCEVADHCSSAPCPAHSRCIDRWAAHSCPCNHGFLGTGCVDVCALNPCQHTSSCVRTPDPPGYRCVCGPGYQGEYCQHRAGPPCAVGWWGGEVCGPCSCDVSRRFHRACNQTTGVCRCKDNHFQPSGSPSCLPCACFQLGSASRSCAPPSGQCPCRPGVTGRQCNRCDNPHAEVTTSGCTVVYEGCPKAFEAGLWWPRTGFGQPAAVECPKGSTGAALRHCGEKDGWQPPSLINCTSTAFTQLTKQAEVLFLNGSLMNGEASQRLAGLLWTAINQTRALHGNDIKIAYRLLILLLQFESQQQGFNMAATRDVLFHQNVVHAAAAILDPGHALQWEELQEQEAGPALLLRSFEEYAQNLARNTRRTYMKPVTISSKNIVFSLEYLPSSSSDPPRDLQTFALFPHLLRQPAPPTPPSKPHDVTSQTDDVISQMRRHGDQQGPLAVAVVMVFRTLGDLLPESYDPDRRSLRLPSRPVINSAVLTTAVYKEVQPVTSDLDGTSDLAVTSGLPVTLWFHLLYSEDRSKPTCVSWNHSVGGGGGWSARGCGLVERNSTHISCSCSHTSSAAVLMDVSRREHGEVLPLKVMTYSALSASLVILLFTFLLLFLLPRLPSNLHTIRRNLVAALFLGQLLFLCGIDQTDNTVVLCTLVAILLHYWCVCTFGWVCVEAVHVYRMLTEVRDVDRGHMTFYYAIGWGFPAVVTGLAVGLDAQGFGSSEFCWLSVDDALIWSLAAPVCTLLLVCVVGVMLLSLRVMYQKSGPSALHPSFLLLLLLSSTWLCGLMAVNSDVISFHFLFAVFSCLQTRIATSHWTTPPTAPQKVTRSGGDGDSIAMTTGGLLRLARQKVKLRGHYDHANYMTHTAQFISDVFSYSVPGQKSQYTMQPSKTGKLRTNQKEPYWPVDPPTASEGEESSRVETLRVETRVAVETGRVWKDSSLPSSPDNQSERRRGILKKQTAYPPEVADKNLRNLLRERLHDSPSLSITPPSPTLRGLRLVAGGNLLPHPPLSPRQRHPNGVSPVTPKERNSDSDDSNETSI</sequence>
<reference evidence="35" key="1">
    <citation type="submission" date="2025-08" db="UniProtKB">
        <authorList>
            <consortium name="Ensembl"/>
        </authorList>
    </citation>
    <scope>IDENTIFICATION</scope>
</reference>
<evidence type="ECO:0000256" key="23">
    <source>
        <dbReference type="PROSITE-ProRule" id="PRU00076"/>
    </source>
</evidence>
<feature type="domain" description="Cadherin" evidence="34">
    <location>
        <begin position="246"/>
        <end position="353"/>
    </location>
</feature>
<dbReference type="SMART" id="SM00282">
    <property type="entry name" value="LamG"/>
    <property type="match status" value="2"/>
</dbReference>
<dbReference type="InterPro" id="IPR001881">
    <property type="entry name" value="EGF-like_Ca-bd_dom"/>
</dbReference>
<keyword evidence="14" id="KW-0297">G-protein coupled receptor</keyword>
<evidence type="ECO:0000256" key="12">
    <source>
        <dbReference type="ARBA" id="ARBA00022837"/>
    </source>
</evidence>
<dbReference type="SMART" id="SM00303">
    <property type="entry name" value="GPS"/>
    <property type="match status" value="1"/>
</dbReference>
<feature type="disulfide bond" evidence="24">
    <location>
        <begin position="2027"/>
        <end position="2044"/>
    </location>
</feature>
<evidence type="ECO:0008006" key="37">
    <source>
        <dbReference type="Google" id="ProtNLM"/>
    </source>
</evidence>
<keyword evidence="6" id="KW-1003">Cell membrane</keyword>
<dbReference type="Pfam" id="PF02210">
    <property type="entry name" value="Laminin_G_2"/>
    <property type="match status" value="2"/>
</dbReference>
<keyword evidence="8" id="KW-0597">Phosphoprotein</keyword>
<dbReference type="GO" id="GO:0004930">
    <property type="term" value="F:G protein-coupled receptor activity"/>
    <property type="evidence" value="ECO:0007669"/>
    <property type="project" value="UniProtKB-KW"/>
</dbReference>
<evidence type="ECO:0000256" key="16">
    <source>
        <dbReference type="ARBA" id="ARBA00023157"/>
    </source>
</evidence>
<dbReference type="FunFam" id="2.60.40.60:FF:000010">
    <property type="entry name" value="Cadherin EGF LAG seven-pass G-type receptor 3"/>
    <property type="match status" value="2"/>
</dbReference>
<dbReference type="SMART" id="SM00008">
    <property type="entry name" value="HormR"/>
    <property type="match status" value="1"/>
</dbReference>
<dbReference type="PROSITE" id="PS00022">
    <property type="entry name" value="EGF_1"/>
    <property type="match status" value="4"/>
</dbReference>
<evidence type="ECO:0000256" key="10">
    <source>
        <dbReference type="ARBA" id="ARBA00022729"/>
    </source>
</evidence>
<keyword evidence="16 23" id="KW-1015">Disulfide bond</keyword>
<dbReference type="FunFam" id="2.60.40.60:FF:000023">
    <property type="entry name" value="Cadherin EGF LAG seven-pass G-type receptor 3"/>
    <property type="match status" value="2"/>
</dbReference>
<feature type="domain" description="GAIN-B" evidence="31">
    <location>
        <begin position="2259"/>
        <end position="2465"/>
    </location>
</feature>
<evidence type="ECO:0000256" key="20">
    <source>
        <dbReference type="ARBA" id="ARBA00023278"/>
    </source>
</evidence>
<evidence type="ECO:0000256" key="17">
    <source>
        <dbReference type="ARBA" id="ARBA00023170"/>
    </source>
</evidence>
<evidence type="ECO:0000256" key="22">
    <source>
        <dbReference type="PROSITE-ProRule" id="PRU00043"/>
    </source>
</evidence>
<feature type="disulfide bond" evidence="23">
    <location>
        <begin position="1958"/>
        <end position="1967"/>
    </location>
</feature>
<evidence type="ECO:0000259" key="28">
    <source>
        <dbReference type="PROSITE" id="PS50025"/>
    </source>
</evidence>
<dbReference type="Gene3D" id="2.60.120.200">
    <property type="match status" value="2"/>
</dbReference>
<dbReference type="FunFam" id="2.60.40.60:FF:000029">
    <property type="entry name" value="Cadherin EGF LAG seven-pass G-type receptor 3"/>
    <property type="match status" value="1"/>
</dbReference>
<dbReference type="PROSITE" id="PS01186">
    <property type="entry name" value="EGF_2"/>
    <property type="match status" value="3"/>
</dbReference>
<evidence type="ECO:0000256" key="5">
    <source>
        <dbReference type="ARBA" id="ARBA00022473"/>
    </source>
</evidence>
<dbReference type="FunFam" id="2.60.40.60:FF:000020">
    <property type="entry name" value="Dachsous cadherin-related 1b"/>
    <property type="match status" value="1"/>
</dbReference>
<proteinExistence type="inferred from homology"/>
<evidence type="ECO:0000256" key="18">
    <source>
        <dbReference type="ARBA" id="ARBA00023180"/>
    </source>
</evidence>
<dbReference type="PROSITE" id="PS50026">
    <property type="entry name" value="EGF_3"/>
    <property type="match status" value="5"/>
</dbReference>
<dbReference type="Pfam" id="PF00002">
    <property type="entry name" value="7tm_2"/>
    <property type="match status" value="1"/>
</dbReference>
<dbReference type="Pfam" id="PF23592">
    <property type="entry name" value="Cadherin_CELSR2_9th"/>
    <property type="match status" value="1"/>
</dbReference>
<feature type="disulfide bond" evidence="23">
    <location>
        <begin position="1939"/>
        <end position="1956"/>
    </location>
</feature>
<keyword evidence="19" id="KW-0807">Transducer</keyword>
<evidence type="ECO:0000256" key="19">
    <source>
        <dbReference type="ARBA" id="ARBA00023224"/>
    </source>
</evidence>
<dbReference type="PROSITE" id="PS50268">
    <property type="entry name" value="CADHERIN_2"/>
    <property type="match status" value="9"/>
</dbReference>
<dbReference type="InterPro" id="IPR036445">
    <property type="entry name" value="GPCR_2_extracell_dom_sf"/>
</dbReference>
<feature type="region of interest" description="Disordered" evidence="25">
    <location>
        <begin position="2768"/>
        <end position="2804"/>
    </location>
</feature>
<dbReference type="PANTHER" id="PTHR24026">
    <property type="entry name" value="FAT ATYPICAL CADHERIN-RELATED"/>
    <property type="match status" value="1"/>
</dbReference>
<dbReference type="CDD" id="cd00054">
    <property type="entry name" value="EGF_CA"/>
    <property type="match status" value="5"/>
</dbReference>
<dbReference type="Pfam" id="PF16489">
    <property type="entry name" value="GAIN"/>
    <property type="match status" value="1"/>
</dbReference>
<dbReference type="SUPFAM" id="SSF49899">
    <property type="entry name" value="Concanavalin A-like lectins/glucanases"/>
    <property type="match status" value="2"/>
</dbReference>
<evidence type="ECO:0000259" key="32">
    <source>
        <dbReference type="PROSITE" id="PS50227"/>
    </source>
</evidence>
<evidence type="ECO:0000256" key="4">
    <source>
        <dbReference type="ARBA" id="ARBA00010933"/>
    </source>
</evidence>
<feature type="domain" description="Cadherin" evidence="34">
    <location>
        <begin position="775"/>
        <end position="877"/>
    </location>
</feature>
<dbReference type="SMART" id="SM00179">
    <property type="entry name" value="EGF_CA"/>
    <property type="match status" value="5"/>
</dbReference>
<evidence type="ECO:0000259" key="34">
    <source>
        <dbReference type="PROSITE" id="PS50268"/>
    </source>
</evidence>
<dbReference type="InterPro" id="IPR002049">
    <property type="entry name" value="LE_dom"/>
</dbReference>
<dbReference type="GO" id="GO:0007156">
    <property type="term" value="P:homophilic cell adhesion via plasma membrane adhesion molecules"/>
    <property type="evidence" value="ECO:0007669"/>
    <property type="project" value="InterPro"/>
</dbReference>
<evidence type="ECO:0000256" key="11">
    <source>
        <dbReference type="ARBA" id="ARBA00022737"/>
    </source>
</evidence>
<dbReference type="InterPro" id="IPR015919">
    <property type="entry name" value="Cadherin-like_sf"/>
</dbReference>
<feature type="transmembrane region" description="Helical" evidence="26">
    <location>
        <begin position="2474"/>
        <end position="2497"/>
    </location>
</feature>
<dbReference type="PANTHER" id="PTHR24026:SF36">
    <property type="entry name" value="CADHERIN EGF LAG SEVEN-PASS G-TYPE RECEPTOR 1"/>
    <property type="match status" value="1"/>
</dbReference>
<keyword evidence="18" id="KW-0325">Glycoprotein</keyword>
<dbReference type="Gene3D" id="2.60.220.50">
    <property type="match status" value="1"/>
</dbReference>
<dbReference type="Ensembl" id="ENSGMOT00000047825.1">
    <property type="protein sequence ID" value="ENSGMOP00000035628.1"/>
    <property type="gene ID" value="ENSGMOG00000028140.1"/>
</dbReference>
<evidence type="ECO:0000313" key="36">
    <source>
        <dbReference type="Proteomes" id="UP000694546"/>
    </source>
</evidence>
<feature type="transmembrane region" description="Helical" evidence="26">
    <location>
        <begin position="2617"/>
        <end position="2644"/>
    </location>
</feature>
<dbReference type="PROSITE" id="PS50025">
    <property type="entry name" value="LAM_G_DOMAIN"/>
    <property type="match status" value="2"/>
</dbReference>
<protein>
    <recommendedName>
        <fullName evidence="37">Cadherin EGF LAG seven-pass G-type receptor 1</fullName>
    </recommendedName>
</protein>
<dbReference type="InterPro" id="IPR032471">
    <property type="entry name" value="AGRL2-4_GAIN_subdom_A"/>
</dbReference>
<reference evidence="35" key="2">
    <citation type="submission" date="2025-09" db="UniProtKB">
        <authorList>
            <consortium name="Ensembl"/>
        </authorList>
    </citation>
    <scope>IDENTIFICATION</scope>
</reference>
<feature type="domain" description="Cadherin" evidence="34">
    <location>
        <begin position="354"/>
        <end position="461"/>
    </location>
</feature>
<evidence type="ECO:0000256" key="6">
    <source>
        <dbReference type="ARBA" id="ARBA00022475"/>
    </source>
</evidence>
<dbReference type="SUPFAM" id="SSF57184">
    <property type="entry name" value="Growth factor receptor domain"/>
    <property type="match status" value="1"/>
</dbReference>
<dbReference type="Proteomes" id="UP000694546">
    <property type="component" value="Chromosome 9"/>
</dbReference>
<feature type="domain" description="EGF-like" evidence="29">
    <location>
        <begin position="1895"/>
        <end position="1928"/>
    </location>
</feature>
<feature type="transmembrane region" description="Helical" evidence="26">
    <location>
        <begin position="2656"/>
        <end position="2684"/>
    </location>
</feature>
<accession>A0A8C5ARN1</accession>
<name>A0A8C5ARN1_GADMO</name>
<evidence type="ECO:0000256" key="15">
    <source>
        <dbReference type="ARBA" id="ARBA00023136"/>
    </source>
</evidence>
<dbReference type="Gene3D" id="4.10.1240.10">
    <property type="entry name" value="GPCR, family 2, extracellular hormone receptor domain"/>
    <property type="match status" value="1"/>
</dbReference>
<dbReference type="InterPro" id="IPR046338">
    <property type="entry name" value="GAIN_dom_sf"/>
</dbReference>
<dbReference type="InterPro" id="IPR020894">
    <property type="entry name" value="Cadherin_CS"/>
</dbReference>
<dbReference type="SMART" id="SM00181">
    <property type="entry name" value="EGF"/>
    <property type="match status" value="6"/>
</dbReference>
<feature type="region of interest" description="Disordered" evidence="25">
    <location>
        <begin position="2819"/>
        <end position="2851"/>
    </location>
</feature>
<dbReference type="GO" id="GO:0022603">
    <property type="term" value="P:regulation of anatomical structure morphogenesis"/>
    <property type="evidence" value="ECO:0007669"/>
    <property type="project" value="UniProtKB-ARBA"/>
</dbReference>
<dbReference type="InterPro" id="IPR001791">
    <property type="entry name" value="Laminin_G"/>
</dbReference>
<dbReference type="InterPro" id="IPR000832">
    <property type="entry name" value="GPCR_2_secretin-like"/>
</dbReference>
<evidence type="ECO:0000256" key="7">
    <source>
        <dbReference type="ARBA" id="ARBA00022536"/>
    </source>
</evidence>
<comment type="function">
    <text evidence="1">Receptor that may have an important role in cell/cell signaling during nervous system formation.</text>
</comment>